<feature type="region of interest" description="Disordered" evidence="2">
    <location>
        <begin position="74"/>
        <end position="95"/>
    </location>
</feature>
<gene>
    <name evidence="4" type="ORF">SK069_08015</name>
</gene>
<organism evidence="4 5">
    <name type="scientific">Patulibacter brassicae</name>
    <dbReference type="NCBI Taxonomy" id="1705717"/>
    <lineage>
        <taxon>Bacteria</taxon>
        <taxon>Bacillati</taxon>
        <taxon>Actinomycetota</taxon>
        <taxon>Thermoleophilia</taxon>
        <taxon>Solirubrobacterales</taxon>
        <taxon>Patulibacteraceae</taxon>
        <taxon>Patulibacter</taxon>
    </lineage>
</organism>
<dbReference type="GO" id="GO:0016829">
    <property type="term" value="F:lyase activity"/>
    <property type="evidence" value="ECO:0007669"/>
    <property type="project" value="UniProtKB-KW"/>
</dbReference>
<dbReference type="PROSITE" id="PS50125">
    <property type="entry name" value="GUANYLATE_CYCLASE_2"/>
    <property type="match status" value="1"/>
</dbReference>
<evidence type="ECO:0000256" key="2">
    <source>
        <dbReference type="SAM" id="MobiDB-lite"/>
    </source>
</evidence>
<reference evidence="4 5" key="1">
    <citation type="submission" date="2023-11" db="EMBL/GenBank/DDBJ databases">
        <authorList>
            <person name="Xu M."/>
            <person name="Jiang T."/>
        </authorList>
    </citation>
    <scope>NUCLEOTIDE SEQUENCE [LARGE SCALE GENOMIC DNA]</scope>
    <source>
        <strain evidence="4 5">SD</strain>
    </source>
</reference>
<dbReference type="PANTHER" id="PTHR43081">
    <property type="entry name" value="ADENYLATE CYCLASE, TERMINAL-DIFFERENTIATION SPECIFIC-RELATED"/>
    <property type="match status" value="1"/>
</dbReference>
<evidence type="ECO:0000259" key="3">
    <source>
        <dbReference type="PROSITE" id="PS50125"/>
    </source>
</evidence>
<dbReference type="Proteomes" id="UP001277761">
    <property type="component" value="Unassembled WGS sequence"/>
</dbReference>
<dbReference type="Gene3D" id="3.30.70.1230">
    <property type="entry name" value="Nucleotide cyclase"/>
    <property type="match status" value="1"/>
</dbReference>
<proteinExistence type="inferred from homology"/>
<dbReference type="InterPro" id="IPR001054">
    <property type="entry name" value="A/G_cyclase"/>
</dbReference>
<dbReference type="Pfam" id="PF00211">
    <property type="entry name" value="Guanylate_cyc"/>
    <property type="match status" value="1"/>
</dbReference>
<keyword evidence="4" id="KW-0456">Lyase</keyword>
<dbReference type="EMBL" id="JAXAVX010000003">
    <property type="protein sequence ID" value="MDX8151531.1"/>
    <property type="molecule type" value="Genomic_DNA"/>
</dbReference>
<feature type="compositionally biased region" description="Low complexity" evidence="2">
    <location>
        <begin position="22"/>
        <end position="44"/>
    </location>
</feature>
<dbReference type="EC" id="4.6.1.-" evidence="4"/>
<sequence>MPPERDEPPTPEQRPAEPPAPDAASGPAGAAADLLAHDAPAGLPRSERGPLGALRRVNESDRLIDAAERLRRRLPGDPRFGDALSTAESGPSGSASLTRRIARLAGQGTGGLAHELGLGALQVWQAAAESRGRGRGTEDLTVLFTDLVGFSRWALEAGDPATLLLLREVAAVLDPAVARHRGRVVKWLGDGMMAVLPTPEAAVQAVLEGRDALREIEVAGFQPRIRAGIHRGRPRRVGGDYLGVDVNIAARVADAASADELLASDAAVAGLDEERWSRKRKRRFRAKGVPAEVTVYAVRAR</sequence>
<dbReference type="PANTHER" id="PTHR43081:SF19">
    <property type="entry name" value="PH-SENSITIVE ADENYLATE CYCLASE RV1264"/>
    <property type="match status" value="1"/>
</dbReference>
<feature type="compositionally biased region" description="Polar residues" evidence="2">
    <location>
        <begin position="86"/>
        <end position="95"/>
    </location>
</feature>
<dbReference type="SUPFAM" id="SSF55073">
    <property type="entry name" value="Nucleotide cyclase"/>
    <property type="match status" value="1"/>
</dbReference>
<evidence type="ECO:0000256" key="1">
    <source>
        <dbReference type="ARBA" id="ARBA00005381"/>
    </source>
</evidence>
<comment type="similarity">
    <text evidence="1">Belongs to the adenylyl cyclase class-3 family.</text>
</comment>
<dbReference type="InterPro" id="IPR029787">
    <property type="entry name" value="Nucleotide_cyclase"/>
</dbReference>
<keyword evidence="5" id="KW-1185">Reference proteome</keyword>
<name>A0ABU4VKT2_9ACTN</name>
<protein>
    <submittedName>
        <fullName evidence="4">Adenylate/guanylate cyclase domain-containing protein</fullName>
        <ecNumber evidence="4">4.6.1.-</ecNumber>
    </submittedName>
</protein>
<dbReference type="RefSeq" id="WP_319953687.1">
    <property type="nucleotide sequence ID" value="NZ_JAXAVX010000003.1"/>
</dbReference>
<evidence type="ECO:0000313" key="4">
    <source>
        <dbReference type="EMBL" id="MDX8151531.1"/>
    </source>
</evidence>
<comment type="caution">
    <text evidence="4">The sequence shown here is derived from an EMBL/GenBank/DDBJ whole genome shotgun (WGS) entry which is preliminary data.</text>
</comment>
<feature type="domain" description="Guanylate cyclase" evidence="3">
    <location>
        <begin position="141"/>
        <end position="253"/>
    </location>
</feature>
<dbReference type="SMART" id="SM00044">
    <property type="entry name" value="CYCc"/>
    <property type="match status" value="1"/>
</dbReference>
<feature type="compositionally biased region" description="Pro residues" evidence="2">
    <location>
        <begin position="10"/>
        <end position="21"/>
    </location>
</feature>
<feature type="region of interest" description="Disordered" evidence="2">
    <location>
        <begin position="1"/>
        <end position="53"/>
    </location>
</feature>
<dbReference type="InterPro" id="IPR050697">
    <property type="entry name" value="Adenylyl/Guanylyl_Cyclase_3/4"/>
</dbReference>
<accession>A0ABU4VKT2</accession>
<dbReference type="CDD" id="cd07302">
    <property type="entry name" value="CHD"/>
    <property type="match status" value="1"/>
</dbReference>
<evidence type="ECO:0000313" key="5">
    <source>
        <dbReference type="Proteomes" id="UP001277761"/>
    </source>
</evidence>